<accession>A0A8B8ANK6</accession>
<dbReference type="Proteomes" id="UP000694844">
    <property type="component" value="Chromosome 5"/>
</dbReference>
<dbReference type="PROSITE" id="PS00237">
    <property type="entry name" value="G_PROTEIN_RECEP_F1_1"/>
    <property type="match status" value="1"/>
</dbReference>
<dbReference type="RefSeq" id="XP_022291699.1">
    <property type="nucleotide sequence ID" value="XM_022435991.1"/>
</dbReference>
<sequence length="357" mass="41155">MNVTAREILNDTRENATHEFMQMELFASRPETHAIIVIISIIFLVGIFGNIALLSYVLCRNRMTSPHNIYSVNLAVGDLLTLLIAMPFLSSIYVLNSWPFGEILCKLSEFVNTLSVSVTVFMITALSVERYRLLTLHPPSLNLTSASVISFILWLSAAMLAIPDLVSAEEVSYERVHFCIPYRQDWGETFAKTMVVIKFTCNFAVPLLIVTVCYFLIGYNLISYRAQFHSCLHDDDQGTSEEEIRRNSKRKRMAALVLGLVMIFLFTWLPRHVYLMWFYFDPSPYDVTWHVIKIAGICLMFCNAALNPLVFFCFDSRFRDFLCCCRRSIWDVEEYTEIPHHSVVLTELNQWQDGTKV</sequence>
<proteinExistence type="inferred from homology"/>
<comment type="similarity">
    <text evidence="8">Belongs to the G-protein coupled receptor 1 family.</text>
</comment>
<dbReference type="InterPro" id="IPR017452">
    <property type="entry name" value="GPCR_Rhodpsn_7TM"/>
</dbReference>
<dbReference type="GO" id="GO:0005886">
    <property type="term" value="C:plasma membrane"/>
    <property type="evidence" value="ECO:0007669"/>
    <property type="project" value="TreeGrafter"/>
</dbReference>
<dbReference type="AlphaFoldDB" id="A0A8B8ANK6"/>
<evidence type="ECO:0000256" key="6">
    <source>
        <dbReference type="ARBA" id="ARBA00023170"/>
    </source>
</evidence>
<evidence type="ECO:0000256" key="9">
    <source>
        <dbReference type="SAM" id="Phobius"/>
    </source>
</evidence>
<dbReference type="PANTHER" id="PTHR45695">
    <property type="entry name" value="LEUCOKININ RECEPTOR-RELATED"/>
    <property type="match status" value="1"/>
</dbReference>
<feature type="transmembrane region" description="Helical" evidence="9">
    <location>
        <begin position="140"/>
        <end position="162"/>
    </location>
</feature>
<keyword evidence="4 8" id="KW-0297">G-protein coupled receptor</keyword>
<protein>
    <submittedName>
        <fullName evidence="12 13">Neuropeptide CCHamide-1 receptor-like</fullName>
    </submittedName>
</protein>
<name>A0A8B8ANK6_CRAVI</name>
<evidence type="ECO:0000256" key="5">
    <source>
        <dbReference type="ARBA" id="ARBA00023136"/>
    </source>
</evidence>
<dbReference type="GO" id="GO:0008188">
    <property type="term" value="F:neuropeptide receptor activity"/>
    <property type="evidence" value="ECO:0007669"/>
    <property type="project" value="TreeGrafter"/>
</dbReference>
<feature type="transmembrane region" description="Helical" evidence="9">
    <location>
        <begin position="290"/>
        <end position="312"/>
    </location>
</feature>
<dbReference type="KEGG" id="cvn:111133931"/>
<gene>
    <name evidence="12" type="primary">LOC111103012</name>
    <name evidence="13" type="synonym">LOC111133931</name>
</gene>
<keyword evidence="3 9" id="KW-1133">Transmembrane helix</keyword>
<feature type="transmembrane region" description="Helical" evidence="9">
    <location>
        <begin position="70"/>
        <end position="90"/>
    </location>
</feature>
<keyword evidence="7 8" id="KW-0807">Transducer</keyword>
<dbReference type="RefSeq" id="XP_022338382.1">
    <property type="nucleotide sequence ID" value="XM_022482674.1"/>
</dbReference>
<evidence type="ECO:0000313" key="13">
    <source>
        <dbReference type="RefSeq" id="XP_022338382.1"/>
    </source>
</evidence>
<dbReference type="PRINTS" id="PR00237">
    <property type="entry name" value="GPCRRHODOPSN"/>
</dbReference>
<organism evidence="11 12">
    <name type="scientific">Crassostrea virginica</name>
    <name type="common">Eastern oyster</name>
    <dbReference type="NCBI Taxonomy" id="6565"/>
    <lineage>
        <taxon>Eukaryota</taxon>
        <taxon>Metazoa</taxon>
        <taxon>Spiralia</taxon>
        <taxon>Lophotrochozoa</taxon>
        <taxon>Mollusca</taxon>
        <taxon>Bivalvia</taxon>
        <taxon>Autobranchia</taxon>
        <taxon>Pteriomorphia</taxon>
        <taxon>Ostreida</taxon>
        <taxon>Ostreoidea</taxon>
        <taxon>Ostreidae</taxon>
        <taxon>Crassostrea</taxon>
    </lineage>
</organism>
<dbReference type="Gene3D" id="1.20.1070.10">
    <property type="entry name" value="Rhodopsin 7-helix transmembrane proteins"/>
    <property type="match status" value="1"/>
</dbReference>
<dbReference type="PANTHER" id="PTHR45695:SF26">
    <property type="entry name" value="NEUROPEPTIDE CCHAMIDE-1 RECEPTOR"/>
    <property type="match status" value="1"/>
</dbReference>
<dbReference type="Pfam" id="PF00001">
    <property type="entry name" value="7tm_1"/>
    <property type="match status" value="1"/>
</dbReference>
<evidence type="ECO:0000313" key="12">
    <source>
        <dbReference type="RefSeq" id="XP_022291699.1"/>
    </source>
</evidence>
<evidence type="ECO:0000256" key="2">
    <source>
        <dbReference type="ARBA" id="ARBA00022692"/>
    </source>
</evidence>
<keyword evidence="5 9" id="KW-0472">Membrane</keyword>
<evidence type="ECO:0000259" key="10">
    <source>
        <dbReference type="PROSITE" id="PS50262"/>
    </source>
</evidence>
<comment type="subcellular location">
    <subcellularLocation>
        <location evidence="1">Membrane</location>
        <topology evidence="1">Multi-pass membrane protein</topology>
    </subcellularLocation>
</comment>
<dbReference type="GeneID" id="111103012"/>
<feature type="transmembrane region" description="Helical" evidence="9">
    <location>
        <begin position="203"/>
        <end position="222"/>
    </location>
</feature>
<keyword evidence="6 8" id="KW-0675">Receptor</keyword>
<reference evidence="12 13" key="1">
    <citation type="submission" date="2025-04" db="UniProtKB">
        <authorList>
            <consortium name="RefSeq"/>
        </authorList>
    </citation>
    <scope>IDENTIFICATION</scope>
    <source>
        <tissue evidence="12 13">Whole sample</tissue>
    </source>
</reference>
<evidence type="ECO:0000256" key="7">
    <source>
        <dbReference type="ARBA" id="ARBA00023224"/>
    </source>
</evidence>
<dbReference type="OrthoDB" id="10049706at2759"/>
<dbReference type="KEGG" id="cvn:111103012"/>
<dbReference type="SUPFAM" id="SSF81321">
    <property type="entry name" value="Family A G protein-coupled receptor-like"/>
    <property type="match status" value="1"/>
</dbReference>
<feature type="transmembrane region" description="Helical" evidence="9">
    <location>
        <begin position="110"/>
        <end position="128"/>
    </location>
</feature>
<dbReference type="PROSITE" id="PS50262">
    <property type="entry name" value="G_PROTEIN_RECEP_F1_2"/>
    <property type="match status" value="1"/>
</dbReference>
<keyword evidence="11" id="KW-1185">Reference proteome</keyword>
<feature type="transmembrane region" description="Helical" evidence="9">
    <location>
        <begin position="253"/>
        <end position="270"/>
    </location>
</feature>
<feature type="domain" description="G-protein coupled receptors family 1 profile" evidence="10">
    <location>
        <begin position="49"/>
        <end position="311"/>
    </location>
</feature>
<dbReference type="InterPro" id="IPR000276">
    <property type="entry name" value="GPCR_Rhodpsn"/>
</dbReference>
<dbReference type="Proteomes" id="UP000694844">
    <property type="component" value="Chromosome 7"/>
</dbReference>
<evidence type="ECO:0000256" key="4">
    <source>
        <dbReference type="ARBA" id="ARBA00023040"/>
    </source>
</evidence>
<keyword evidence="2 8" id="KW-0812">Transmembrane</keyword>
<evidence type="ECO:0000256" key="3">
    <source>
        <dbReference type="ARBA" id="ARBA00022989"/>
    </source>
</evidence>
<evidence type="ECO:0000256" key="1">
    <source>
        <dbReference type="ARBA" id="ARBA00004141"/>
    </source>
</evidence>
<evidence type="ECO:0000256" key="8">
    <source>
        <dbReference type="RuleBase" id="RU000688"/>
    </source>
</evidence>
<feature type="transmembrane region" description="Helical" evidence="9">
    <location>
        <begin position="34"/>
        <end position="58"/>
    </location>
</feature>
<evidence type="ECO:0000313" key="11">
    <source>
        <dbReference type="Proteomes" id="UP000694844"/>
    </source>
</evidence>